<gene>
    <name evidence="3" type="ORF">EBH_0044980</name>
</gene>
<dbReference type="Gene3D" id="3.40.525.10">
    <property type="entry name" value="CRAL-TRIO lipid binding domain"/>
    <property type="match status" value="1"/>
</dbReference>
<reference evidence="3" key="2">
    <citation type="submission" date="2013-10" db="EMBL/GenBank/DDBJ databases">
        <authorList>
            <person name="Aslett M."/>
        </authorList>
    </citation>
    <scope>NUCLEOTIDE SEQUENCE [LARGE SCALE GENOMIC DNA]</scope>
    <source>
        <strain evidence="3">Houghton</strain>
    </source>
</reference>
<evidence type="ECO:0000313" key="3">
    <source>
        <dbReference type="EMBL" id="CDJ51844.1"/>
    </source>
</evidence>
<dbReference type="InterPro" id="IPR036865">
    <property type="entry name" value="CRAL-TRIO_dom_sf"/>
</dbReference>
<dbReference type="EMBL" id="HG713026">
    <property type="protein sequence ID" value="CDJ51844.1"/>
    <property type="molecule type" value="Genomic_DNA"/>
</dbReference>
<evidence type="ECO:0000259" key="2">
    <source>
        <dbReference type="Pfam" id="PF00650"/>
    </source>
</evidence>
<organism evidence="3 4">
    <name type="scientific">Eimeria brunetti</name>
    <dbReference type="NCBI Taxonomy" id="51314"/>
    <lineage>
        <taxon>Eukaryota</taxon>
        <taxon>Sar</taxon>
        <taxon>Alveolata</taxon>
        <taxon>Apicomplexa</taxon>
        <taxon>Conoidasida</taxon>
        <taxon>Coccidia</taxon>
        <taxon>Eucoccidiorida</taxon>
        <taxon>Eimeriorina</taxon>
        <taxon>Eimeriidae</taxon>
        <taxon>Eimeria</taxon>
    </lineage>
</organism>
<dbReference type="Proteomes" id="UP000030750">
    <property type="component" value="Unassembled WGS sequence"/>
</dbReference>
<dbReference type="AlphaFoldDB" id="U6LTA3"/>
<reference evidence="3" key="1">
    <citation type="submission" date="2013-10" db="EMBL/GenBank/DDBJ databases">
        <title>Genomic analysis of the causative agents of coccidiosis in chickens.</title>
        <authorList>
            <person name="Reid A.J."/>
            <person name="Blake D."/>
            <person name="Billington K."/>
            <person name="Browne H."/>
            <person name="Dunn M."/>
            <person name="Hung S."/>
            <person name="Kawahara F."/>
            <person name="Miranda-Saavedra D."/>
            <person name="Mourier T."/>
            <person name="Nagra H."/>
            <person name="Otto T.D."/>
            <person name="Rawlings N."/>
            <person name="Sanchez A."/>
            <person name="Sanders M."/>
            <person name="Subramaniam C."/>
            <person name="Tay Y."/>
            <person name="Dear P."/>
            <person name="Doerig C."/>
            <person name="Gruber A."/>
            <person name="Parkinson J."/>
            <person name="Shirley M."/>
            <person name="Wan K.L."/>
            <person name="Berriman M."/>
            <person name="Tomley F."/>
            <person name="Pain A."/>
        </authorList>
    </citation>
    <scope>NUCLEOTIDE SEQUENCE [LARGE SCALE GENOMIC DNA]</scope>
    <source>
        <strain evidence="3">Houghton</strain>
    </source>
</reference>
<name>U6LTA3_9EIME</name>
<dbReference type="OrthoDB" id="347518at2759"/>
<feature type="region of interest" description="Disordered" evidence="1">
    <location>
        <begin position="1"/>
        <end position="26"/>
    </location>
</feature>
<evidence type="ECO:0000313" key="4">
    <source>
        <dbReference type="Proteomes" id="UP000030750"/>
    </source>
</evidence>
<feature type="domain" description="CRAL-TRIO" evidence="2">
    <location>
        <begin position="164"/>
        <end position="234"/>
    </location>
</feature>
<protein>
    <recommendedName>
        <fullName evidence="2">CRAL-TRIO domain-containing protein</fullName>
    </recommendedName>
</protein>
<proteinExistence type="predicted"/>
<sequence>MFYLSEASPGTPCDENVPPSITSRSTKEGLSDAYVEALQDAGRYALWAPLLHEAFFLEEPFLLLGQISFDLTAEDQRGSWLLLEDLLTQHSGPSDEDGDDRQVFANTPITEEEQQAIDKILLQFLELQKQEDAENATRQCRQCLDALLGVQPVLESEVYHELRNMGECYWHGRDRRMRPLLVISLQRLQQLHREAAGEEKVTRLVIFCLEFFLRGASPFSEGFPVVIFPFATSTAFAVRFMKSTARTLGSLRQYYTLFEFAQCQCFV</sequence>
<keyword evidence="4" id="KW-1185">Reference proteome</keyword>
<evidence type="ECO:0000256" key="1">
    <source>
        <dbReference type="SAM" id="MobiDB-lite"/>
    </source>
</evidence>
<dbReference type="SUPFAM" id="SSF52087">
    <property type="entry name" value="CRAL/TRIO domain"/>
    <property type="match status" value="1"/>
</dbReference>
<dbReference type="Pfam" id="PF00650">
    <property type="entry name" value="CRAL_TRIO"/>
    <property type="match status" value="1"/>
</dbReference>
<dbReference type="VEuPathDB" id="ToxoDB:EBH_0044980"/>
<dbReference type="InterPro" id="IPR001251">
    <property type="entry name" value="CRAL-TRIO_dom"/>
</dbReference>
<accession>U6LTA3</accession>